<keyword evidence="2" id="KW-1185">Reference proteome</keyword>
<dbReference type="PROSITE" id="PS51257">
    <property type="entry name" value="PROKAR_LIPOPROTEIN"/>
    <property type="match status" value="1"/>
</dbReference>
<gene>
    <name evidence="1" type="ORF">H6A32_09045</name>
</gene>
<protein>
    <recommendedName>
        <fullName evidence="3">Lipoprotein</fullName>
    </recommendedName>
</protein>
<evidence type="ECO:0008006" key="3">
    <source>
        <dbReference type="Google" id="ProtNLM"/>
    </source>
</evidence>
<sequence>MKHQTIKRILVFSLCAVMISLSGCSKGEEKQEQKEKEVVTTVLEKLFTIPNQKMQDAYEEATKMAEQAAAETTEPGAYGVYDFQKLLEEMYGSYFTEEGIESIPYWIYTNLNVYAADRDVTVTFKNADVQPEGSSEGNYYTFITELEYSIGEKEAVFEQKGTALFEDGKIKNIYFADGLMAEIENQLFM</sequence>
<proteinExistence type="predicted"/>
<organism evidence="1 2">
    <name type="scientific">Drancourtella massiliensis</name>
    <dbReference type="NCBI Taxonomy" id="1632013"/>
    <lineage>
        <taxon>Bacteria</taxon>
        <taxon>Bacillati</taxon>
        <taxon>Bacillota</taxon>
        <taxon>Clostridia</taxon>
        <taxon>Eubacteriales</taxon>
        <taxon>Oscillospiraceae</taxon>
        <taxon>Drancourtella</taxon>
    </lineage>
</organism>
<accession>A0ABS2EHN6</accession>
<comment type="caution">
    <text evidence="1">The sequence shown here is derived from an EMBL/GenBank/DDBJ whole genome shotgun (WGS) entry which is preliminary data.</text>
</comment>
<evidence type="ECO:0000313" key="2">
    <source>
        <dbReference type="Proteomes" id="UP000775686"/>
    </source>
</evidence>
<dbReference type="EMBL" id="JACJKH010000014">
    <property type="protein sequence ID" value="MBM6744454.1"/>
    <property type="molecule type" value="Genomic_DNA"/>
</dbReference>
<name>A0ABS2EHN6_9FIRM</name>
<reference evidence="1 2" key="1">
    <citation type="journal article" date="2021" name="Sci. Rep.">
        <title>The distribution of antibiotic resistance genes in chicken gut microbiota commensals.</title>
        <authorList>
            <person name="Juricova H."/>
            <person name="Matiasovicova J."/>
            <person name="Kubasova T."/>
            <person name="Cejkova D."/>
            <person name="Rychlik I."/>
        </authorList>
    </citation>
    <scope>NUCLEOTIDE SEQUENCE [LARGE SCALE GENOMIC DNA]</scope>
    <source>
        <strain evidence="1 2">An770</strain>
    </source>
</reference>
<dbReference type="Proteomes" id="UP000775686">
    <property type="component" value="Unassembled WGS sequence"/>
</dbReference>
<evidence type="ECO:0000313" key="1">
    <source>
        <dbReference type="EMBL" id="MBM6744454.1"/>
    </source>
</evidence>